<dbReference type="GO" id="GO:0004674">
    <property type="term" value="F:protein serine/threonine kinase activity"/>
    <property type="evidence" value="ECO:0000318"/>
    <property type="project" value="GO_Central"/>
</dbReference>
<dbReference type="PROSITE" id="PS50011">
    <property type="entry name" value="PROTEIN_KINASE_DOM"/>
    <property type="match status" value="1"/>
</dbReference>
<dbReference type="Gene3D" id="3.30.1520.10">
    <property type="entry name" value="Phox-like domain"/>
    <property type="match status" value="1"/>
</dbReference>
<dbReference type="Gene3D" id="1.10.510.10">
    <property type="entry name" value="Transferase(Phosphotransferase) domain 1"/>
    <property type="match status" value="1"/>
</dbReference>
<feature type="domain" description="PX" evidence="2">
    <location>
        <begin position="1"/>
        <end position="138"/>
    </location>
</feature>
<evidence type="ECO:0000259" key="1">
    <source>
        <dbReference type="PROSITE" id="PS50011"/>
    </source>
</evidence>
<evidence type="ECO:0000313" key="4">
    <source>
        <dbReference type="Proteomes" id="UP000000600"/>
    </source>
</evidence>
<dbReference type="SUPFAM" id="SSF64268">
    <property type="entry name" value="PX domain"/>
    <property type="match status" value="1"/>
</dbReference>
<dbReference type="EMBL" id="CT868671">
    <property type="protein sequence ID" value="CAK92989.1"/>
    <property type="molecule type" value="Genomic_DNA"/>
</dbReference>
<sequence length="602" mass="70831">MQYEIKIMGYENTTDNVLYRIRIIDLFTLDQREIRVRYSLLLDLHNAMQEYNINYQLPQFPKKEYLKTLFGENKVIKQREQKIGEYFQQLLKCPPPNHKLLLDFLREGVDTIRQQELLKEVNSKAEILKYLKDEKLLKRGQFGKTTLYSINGKKIILHKFYVIQQQSDQLFSFYMKAHLNILEHSLFTQVHSVFYIRPKANFVDSMLGQVKQPKVSKKPNIFTNLYPQYIRGEAVKIFSFEEYEGQNLNEVIKDRKTKNKPFTLDELLNIIQKILQAIIQLHKRNIFPNRILPTSIIINNESVKLASIQEPNAKYKEKQLLEGHANNSEQSYDIVYYPPEKLSQQFSQQINGKLIDSWHFGVCILMAALLYTNKELEGIHSSYQVDKFANQVQLLYGDVIAEIIMLSLKQQSHQRADIRELYFLANQTAIIKFQSNVLNQQEKSQITYLTINNITQEQLDNLEQLIQKSPILSVKINLYKQQIDQQELDKLLQILGNFAEVKYISMILNKQEQNQMIRTQNLNFGNLCVGLQKLRQLKRISLDLKGINLEKEEIDQALKTFKQMDSIERFILDCSSMEFINSLKSELKLESNLVLYFESQLI</sequence>
<dbReference type="STRING" id="5888.A0ECH2"/>
<dbReference type="InParanoid" id="A0ECH2"/>
<dbReference type="InterPro" id="IPR036871">
    <property type="entry name" value="PX_dom_sf"/>
</dbReference>
<dbReference type="GO" id="GO:0005524">
    <property type="term" value="F:ATP binding"/>
    <property type="evidence" value="ECO:0007669"/>
    <property type="project" value="InterPro"/>
</dbReference>
<organism evidence="3 4">
    <name type="scientific">Paramecium tetraurelia</name>
    <dbReference type="NCBI Taxonomy" id="5888"/>
    <lineage>
        <taxon>Eukaryota</taxon>
        <taxon>Sar</taxon>
        <taxon>Alveolata</taxon>
        <taxon>Ciliophora</taxon>
        <taxon>Intramacronucleata</taxon>
        <taxon>Oligohymenophorea</taxon>
        <taxon>Peniculida</taxon>
        <taxon>Parameciidae</taxon>
        <taxon>Paramecium</taxon>
    </lineage>
</organism>
<dbReference type="KEGG" id="ptm:GSPATT00003858001"/>
<dbReference type="CDD" id="cd06093">
    <property type="entry name" value="PX_domain"/>
    <property type="match status" value="1"/>
</dbReference>
<dbReference type="Pfam" id="PF00787">
    <property type="entry name" value="PX"/>
    <property type="match status" value="1"/>
</dbReference>
<feature type="domain" description="Protein kinase" evidence="1">
    <location>
        <begin position="131"/>
        <end position="430"/>
    </location>
</feature>
<reference evidence="3 4" key="1">
    <citation type="journal article" date="2006" name="Nature">
        <title>Global trends of whole-genome duplications revealed by the ciliate Paramecium tetraurelia.</title>
        <authorList>
            <consortium name="Genoscope"/>
            <person name="Aury J.-M."/>
            <person name="Jaillon O."/>
            <person name="Duret L."/>
            <person name="Noel B."/>
            <person name="Jubin C."/>
            <person name="Porcel B.M."/>
            <person name="Segurens B."/>
            <person name="Daubin V."/>
            <person name="Anthouard V."/>
            <person name="Aiach N."/>
            <person name="Arnaiz O."/>
            <person name="Billaut A."/>
            <person name="Beisson J."/>
            <person name="Blanc I."/>
            <person name="Bouhouche K."/>
            <person name="Camara F."/>
            <person name="Duharcourt S."/>
            <person name="Guigo R."/>
            <person name="Gogendeau D."/>
            <person name="Katinka M."/>
            <person name="Keller A.-M."/>
            <person name="Kissmehl R."/>
            <person name="Klotz C."/>
            <person name="Koll F."/>
            <person name="Le Moue A."/>
            <person name="Lepere C."/>
            <person name="Malinsky S."/>
            <person name="Nowacki M."/>
            <person name="Nowak J.K."/>
            <person name="Plattner H."/>
            <person name="Poulain J."/>
            <person name="Ruiz F."/>
            <person name="Serrano V."/>
            <person name="Zagulski M."/>
            <person name="Dessen P."/>
            <person name="Betermier M."/>
            <person name="Weissenbach J."/>
            <person name="Scarpelli C."/>
            <person name="Schachter V."/>
            <person name="Sperling L."/>
            <person name="Meyer E."/>
            <person name="Cohen J."/>
            <person name="Wincker P."/>
        </authorList>
    </citation>
    <scope>NUCLEOTIDE SEQUENCE [LARGE SCALE GENOMIC DNA]</scope>
    <source>
        <strain evidence="3 4">Stock d4-2</strain>
    </source>
</reference>
<dbReference type="GO" id="GO:0035091">
    <property type="term" value="F:phosphatidylinositol binding"/>
    <property type="evidence" value="ECO:0007669"/>
    <property type="project" value="InterPro"/>
</dbReference>
<evidence type="ECO:0000259" key="2">
    <source>
        <dbReference type="PROSITE" id="PS50195"/>
    </source>
</evidence>
<gene>
    <name evidence="3" type="ORF">GSPATT00003858001</name>
</gene>
<dbReference type="OMA" id="YMKAHLN"/>
<keyword evidence="4" id="KW-1185">Reference proteome</keyword>
<name>A0ECH2_PARTE</name>
<dbReference type="GeneID" id="5046157"/>
<dbReference type="InterPro" id="IPR001683">
    <property type="entry name" value="PX_dom"/>
</dbReference>
<dbReference type="SUPFAM" id="SSF56112">
    <property type="entry name" value="Protein kinase-like (PK-like)"/>
    <property type="match status" value="1"/>
</dbReference>
<evidence type="ECO:0008006" key="5">
    <source>
        <dbReference type="Google" id="ProtNLM"/>
    </source>
</evidence>
<dbReference type="PROSITE" id="PS50195">
    <property type="entry name" value="PX"/>
    <property type="match status" value="1"/>
</dbReference>
<dbReference type="InterPro" id="IPR011009">
    <property type="entry name" value="Kinase-like_dom_sf"/>
</dbReference>
<dbReference type="InterPro" id="IPR000719">
    <property type="entry name" value="Prot_kinase_dom"/>
</dbReference>
<protein>
    <recommendedName>
        <fullName evidence="5">Protein kinase domain-containing protein</fullName>
    </recommendedName>
</protein>
<dbReference type="OrthoDB" id="300528at2759"/>
<dbReference type="AlphaFoldDB" id="A0ECH2"/>
<dbReference type="HOGENOM" id="CLU_502015_0_0_1"/>
<evidence type="ECO:0000313" key="3">
    <source>
        <dbReference type="EMBL" id="CAK92989.1"/>
    </source>
</evidence>
<dbReference type="RefSeq" id="XP_001460386.1">
    <property type="nucleotide sequence ID" value="XM_001460349.1"/>
</dbReference>
<dbReference type="Proteomes" id="UP000000600">
    <property type="component" value="Unassembled WGS sequence"/>
</dbReference>
<accession>A0ECH2</accession>
<proteinExistence type="predicted"/>